<dbReference type="Pfam" id="PF12951">
    <property type="entry name" value="PATR"/>
    <property type="match status" value="4"/>
</dbReference>
<dbReference type="InterPro" id="IPR005546">
    <property type="entry name" value="Autotransporte_beta"/>
</dbReference>
<organism evidence="4 5">
    <name type="scientific">Bradyrhizobium rifense</name>
    <dbReference type="NCBI Taxonomy" id="515499"/>
    <lineage>
        <taxon>Bacteria</taxon>
        <taxon>Pseudomonadati</taxon>
        <taxon>Pseudomonadota</taxon>
        <taxon>Alphaproteobacteria</taxon>
        <taxon>Hyphomicrobiales</taxon>
        <taxon>Nitrobacteraceae</taxon>
        <taxon>Bradyrhizobium</taxon>
    </lineage>
</organism>
<dbReference type="AlphaFoldDB" id="A0A5D3K758"/>
<dbReference type="NCBIfam" id="TIGR02601">
    <property type="entry name" value="autotrns_rpt"/>
    <property type="match status" value="2"/>
</dbReference>
<evidence type="ECO:0000259" key="3">
    <source>
        <dbReference type="PROSITE" id="PS51208"/>
    </source>
</evidence>
<dbReference type="Pfam" id="PF03797">
    <property type="entry name" value="Autotransporter"/>
    <property type="match status" value="1"/>
</dbReference>
<feature type="chain" id="PRO_5022664574" evidence="2">
    <location>
        <begin position="40"/>
        <end position="1209"/>
    </location>
</feature>
<gene>
    <name evidence="4" type="ORF">FXB40_27840</name>
</gene>
<sequence length="1209" mass="119781">MAGPTMSRGRMDGRLRAVARHSLATLLATTALGVVAAHAAVDANWTGTFSNDWTDPGNWSTNPSVPDGTATFANTATTTINNFNGIVTIGTLQFTSIAPAYSFTLFNPFIINAAGIINNSGNTQTFEVTSGNNLVFQNSSSASGGAGPVAITNDAGGTVNFLQNSTASNVTLTNNSFVTFEDSSSAGGAFITNNVNGQIDFFTNASAGTATISNAAGATLNFHSNTTAAGSAITNSGTVTFDGSATAGNATITTNNAATTNFVDNATGGNARFITNAGGTVDISGLTSGGMTSGSIEGAGNYVLGASTLTTGSLNTSTQVDGVISGTGGGLTKVGTGTLTLTGTNTYTGATTISAGTLALTGLGSIASSSVVTVNGTFDISGLSSPPFDSFITTLAGSSSGIVQLGSMRLDITNGSTEFAGSIQGAGGIEILAGTQTLSGINTYTNPTVIQAGATLALKGNGSIANSLFVSFVPGAGLATLDISQTNVGSSVGGLSDLLSFGVVALGSKTLTITNGGLFGGVIQDGGIGGGAGGSILIANGATQQLFGANTYTGTTTIASGGELDLINFGGSDGSIATSSNVIANGIFDISAMSAGTSIKSLAGSGNVNLGANTLTITNGNGTFAGVIDDGGAGGGLTMAGGTEILSGANTYTGATTVNGGKLEVDGSIVSASTVNAGGTLAGTGSVAGVAVNGGTLAPGSTAGPTGTLTINGSLSFTAASTYMVQVSSATSSLANVTGAATLGGATVSAIFGSGTVKKQYTILTAASGLGGTAFNSAVVSNMPSINATLSYDNNNVFLNIGVNFTPSGGGLTVNQQNVANTLTNFFNSTGSIPAAFAALTPPGLTTASGELGTGIIQSAINADGQLLNLMLDPTVVGRSSGFTKAGSVAQFAESDDAAAYASMRPATAREREAYAMATKAPLLSSQPINRWSVWAAGYGGSAQVGGNAAVGSQDLTARVWGGAAGADYRISLDTLVGFSLGGGGLNYSLANAMGAGSADLFQAGVYGRHNFGAAYIAAALAYGWHDVTTNRTVALAGADQLQGRFKADTFSARFEGGYRFTTPLIGITPYAAAQVTNFNLPNYSEVSLNGGGLFALNYAAQSLTDTRSELGLRTDKSYAMQNGVLTLRGRAAWAHDYDPSRAVTALFQTLPGASFAVNGARADADSALVSASAEMKWLSGFSLAGTFDGEFSGNVNSYSGKGVFKYSW</sequence>
<evidence type="ECO:0000256" key="2">
    <source>
        <dbReference type="SAM" id="SignalP"/>
    </source>
</evidence>
<comment type="caution">
    <text evidence="4">The sequence shown here is derived from an EMBL/GenBank/DDBJ whole genome shotgun (WGS) entry which is preliminary data.</text>
</comment>
<dbReference type="InterPro" id="IPR036709">
    <property type="entry name" value="Autotransporte_beta_dom_sf"/>
</dbReference>
<feature type="domain" description="Autotransporter" evidence="3">
    <location>
        <begin position="927"/>
        <end position="1209"/>
    </location>
</feature>
<protein>
    <submittedName>
        <fullName evidence="4">Autotransporter domain-containing protein</fullName>
    </submittedName>
</protein>
<evidence type="ECO:0000313" key="5">
    <source>
        <dbReference type="Proteomes" id="UP000324758"/>
    </source>
</evidence>
<dbReference type="InterPro" id="IPR013425">
    <property type="entry name" value="Autotrns_rpt"/>
</dbReference>
<dbReference type="SUPFAM" id="SSF103515">
    <property type="entry name" value="Autotransporter"/>
    <property type="match status" value="1"/>
</dbReference>
<dbReference type="PROSITE" id="PS51208">
    <property type="entry name" value="AUTOTRANSPORTER"/>
    <property type="match status" value="1"/>
</dbReference>
<evidence type="ECO:0000256" key="1">
    <source>
        <dbReference type="ARBA" id="ARBA00022729"/>
    </source>
</evidence>
<dbReference type="EMBL" id="VSSS01000042">
    <property type="protein sequence ID" value="TYL91734.1"/>
    <property type="molecule type" value="Genomic_DNA"/>
</dbReference>
<dbReference type="RefSeq" id="WP_148775321.1">
    <property type="nucleotide sequence ID" value="NZ_VSSS01000042.1"/>
</dbReference>
<keyword evidence="5" id="KW-1185">Reference proteome</keyword>
<dbReference type="SMART" id="SM00869">
    <property type="entry name" value="Autotransporter"/>
    <property type="match status" value="1"/>
</dbReference>
<evidence type="ECO:0000313" key="4">
    <source>
        <dbReference type="EMBL" id="TYL91734.1"/>
    </source>
</evidence>
<proteinExistence type="predicted"/>
<dbReference type="Proteomes" id="UP000324758">
    <property type="component" value="Unassembled WGS sequence"/>
</dbReference>
<feature type="signal peptide" evidence="2">
    <location>
        <begin position="1"/>
        <end position="39"/>
    </location>
</feature>
<keyword evidence="1 2" id="KW-0732">Signal</keyword>
<dbReference type="OrthoDB" id="7195851at2"/>
<reference evidence="4 5" key="1">
    <citation type="submission" date="2019-08" db="EMBL/GenBank/DDBJ databases">
        <title>Bradyrhizobium hipponensis sp. nov., a rhizobium isolated from a Lupinus angustifolius root nodule in Tunisia.</title>
        <authorList>
            <person name="Off K."/>
            <person name="Rejili M."/>
            <person name="Mars M."/>
            <person name="Brachmann A."/>
            <person name="Marin M."/>
        </authorList>
    </citation>
    <scope>NUCLEOTIDE SEQUENCE [LARGE SCALE GENOMIC DNA]</scope>
    <source>
        <strain evidence="4 5">CTAW71</strain>
    </source>
</reference>
<name>A0A5D3K758_9BRAD</name>
<accession>A0A5D3K758</accession>
<dbReference type="Gene3D" id="2.40.128.130">
    <property type="entry name" value="Autotransporter beta-domain"/>
    <property type="match status" value="1"/>
</dbReference>